<dbReference type="AlphaFoldDB" id="A0A1Z5JXT4"/>
<dbReference type="InParanoid" id="A0A1Z5JXT4"/>
<gene>
    <name evidence="2" type="ORF">FisN_10Hh152</name>
</gene>
<evidence type="ECO:0000313" key="3">
    <source>
        <dbReference type="Proteomes" id="UP000198406"/>
    </source>
</evidence>
<dbReference type="Gene3D" id="3.40.50.300">
    <property type="entry name" value="P-loop containing nucleotide triphosphate hydrolases"/>
    <property type="match status" value="1"/>
</dbReference>
<keyword evidence="1" id="KW-1133">Transmembrane helix</keyword>
<protein>
    <recommendedName>
        <fullName evidence="4">Sulfotransferase domain-containing protein</fullName>
    </recommendedName>
</protein>
<feature type="transmembrane region" description="Helical" evidence="1">
    <location>
        <begin position="21"/>
        <end position="39"/>
    </location>
</feature>
<keyword evidence="1" id="KW-0472">Membrane</keyword>
<dbReference type="Proteomes" id="UP000198406">
    <property type="component" value="Unassembled WGS sequence"/>
</dbReference>
<keyword evidence="1" id="KW-0812">Transmembrane</keyword>
<dbReference type="GO" id="GO:0008146">
    <property type="term" value="F:sulfotransferase activity"/>
    <property type="evidence" value="ECO:0007669"/>
    <property type="project" value="InterPro"/>
</dbReference>
<sequence>MVAVRPSRSLVGGGRTSPPRCTCTLLILFSLTLYYWTFIDIDKSIRLSIETISPAAAPITIEVDPAELDASRTYIRSIKSFGRALKFLHIPKNAGSAIEEVAGGTRPQYWGGCLFKHKPKRKSCIYPQGGWWPEHVAWWHIPSQFFPLGKVDPYADADVFAVVREPLDRILSEFYYVCSLRHEDWRPYQCDKDRLFEPEYLNNWLQRKIQAQPETPSAERYLMDFGHFTPQSEFIFGPNEVRMVDYVLFMDDSFGKSFDQLMAAFELSEIKIKKFNALGAKERTVDTHLNVTHLDRETLSVFHSKYAEDFALFGTKLEVR</sequence>
<evidence type="ECO:0008006" key="4">
    <source>
        <dbReference type="Google" id="ProtNLM"/>
    </source>
</evidence>
<dbReference type="SUPFAM" id="SSF52540">
    <property type="entry name" value="P-loop containing nucleoside triphosphate hydrolases"/>
    <property type="match status" value="1"/>
</dbReference>
<organism evidence="2 3">
    <name type="scientific">Fistulifera solaris</name>
    <name type="common">Oleaginous diatom</name>
    <dbReference type="NCBI Taxonomy" id="1519565"/>
    <lineage>
        <taxon>Eukaryota</taxon>
        <taxon>Sar</taxon>
        <taxon>Stramenopiles</taxon>
        <taxon>Ochrophyta</taxon>
        <taxon>Bacillariophyta</taxon>
        <taxon>Bacillariophyceae</taxon>
        <taxon>Bacillariophycidae</taxon>
        <taxon>Naviculales</taxon>
        <taxon>Naviculaceae</taxon>
        <taxon>Fistulifera</taxon>
    </lineage>
</organism>
<evidence type="ECO:0000313" key="2">
    <source>
        <dbReference type="EMBL" id="GAX18638.1"/>
    </source>
</evidence>
<keyword evidence="3" id="KW-1185">Reference proteome</keyword>
<accession>A0A1Z5JXT4</accession>
<dbReference type="EMBL" id="BDSP01000131">
    <property type="protein sequence ID" value="GAX18638.1"/>
    <property type="molecule type" value="Genomic_DNA"/>
</dbReference>
<name>A0A1Z5JXT4_FISSO</name>
<dbReference type="InterPro" id="IPR005331">
    <property type="entry name" value="Sulfotransferase"/>
</dbReference>
<comment type="caution">
    <text evidence="2">The sequence shown here is derived from an EMBL/GenBank/DDBJ whole genome shotgun (WGS) entry which is preliminary data.</text>
</comment>
<dbReference type="InterPro" id="IPR027417">
    <property type="entry name" value="P-loop_NTPase"/>
</dbReference>
<dbReference type="OrthoDB" id="416042at2759"/>
<proteinExistence type="predicted"/>
<reference evidence="2 3" key="1">
    <citation type="journal article" date="2015" name="Plant Cell">
        <title>Oil accumulation by the oleaginous diatom Fistulifera solaris as revealed by the genome and transcriptome.</title>
        <authorList>
            <person name="Tanaka T."/>
            <person name="Maeda Y."/>
            <person name="Veluchamy A."/>
            <person name="Tanaka M."/>
            <person name="Abida H."/>
            <person name="Marechal E."/>
            <person name="Bowler C."/>
            <person name="Muto M."/>
            <person name="Sunaga Y."/>
            <person name="Tanaka M."/>
            <person name="Yoshino T."/>
            <person name="Taniguchi T."/>
            <person name="Fukuda Y."/>
            <person name="Nemoto M."/>
            <person name="Matsumoto M."/>
            <person name="Wong P.S."/>
            <person name="Aburatani S."/>
            <person name="Fujibuchi W."/>
        </authorList>
    </citation>
    <scope>NUCLEOTIDE SEQUENCE [LARGE SCALE GENOMIC DNA]</scope>
    <source>
        <strain evidence="2 3">JPCC DA0580</strain>
    </source>
</reference>
<evidence type="ECO:0000256" key="1">
    <source>
        <dbReference type="SAM" id="Phobius"/>
    </source>
</evidence>
<dbReference type="GO" id="GO:0016020">
    <property type="term" value="C:membrane"/>
    <property type="evidence" value="ECO:0007669"/>
    <property type="project" value="InterPro"/>
</dbReference>
<dbReference type="Pfam" id="PF03567">
    <property type="entry name" value="Sulfotransfer_2"/>
    <property type="match status" value="1"/>
</dbReference>